<sequence length="461" mass="49386">MNLDRDRQIALSGLTHFLQLPTFNAAPPVMRLNESQRRSARAALGIAADADPIEWFRIQKPTTVNAAGKTKTSAEILIYDIIDPWGVSAGDFANALNELEVDEIVVGINSPGGIVFDGIAIMNALKRHPANIITRIDGMAASAASFIAMAGDEIQTSKYAEMMIHEAWGYVSGNASDMQEMHDLLIRHNESIASVYADRAGGSVKDWLKLMKNETWFTAEEMITNGLADTIIEPADDSSEADETESLKNRFDLTVFNYAGRSEAPPPAIRIRNQAVPADRSTKGAPVATLKEQLAEKHGLDVELDDDAFAAALEAALATEEESPADPAGEPDPVEAGELAAASATLKKFGFAVVDTETLEAVKAQSQRGSEAFAAIQAQADAQMLDDAIRTGKIAPASRAKWEKNLTGAARAEYIEALKNAEAVFPVQEQGHGQNPDPGAEMSAPDGLGWFDSAPLEPSTK</sequence>
<dbReference type="InterPro" id="IPR001907">
    <property type="entry name" value="ClpP"/>
</dbReference>
<dbReference type="GO" id="GO:0006508">
    <property type="term" value="P:proteolysis"/>
    <property type="evidence" value="ECO:0007669"/>
    <property type="project" value="UniProtKB-KW"/>
</dbReference>
<dbReference type="PANTHER" id="PTHR10381">
    <property type="entry name" value="ATP-DEPENDENT CLP PROTEASE PROTEOLYTIC SUBUNIT"/>
    <property type="match status" value="1"/>
</dbReference>
<evidence type="ECO:0000256" key="4">
    <source>
        <dbReference type="ARBA" id="ARBA00022801"/>
    </source>
</evidence>
<dbReference type="Gene3D" id="3.90.226.10">
    <property type="entry name" value="2-enoyl-CoA Hydratase, Chain A, domain 1"/>
    <property type="match status" value="1"/>
</dbReference>
<evidence type="ECO:0000256" key="3">
    <source>
        <dbReference type="ARBA" id="ARBA00022670"/>
    </source>
</evidence>
<keyword evidence="4" id="KW-0378">Hydrolase</keyword>
<name>A0ABT3CMI9_9MYCO</name>
<evidence type="ECO:0000256" key="6">
    <source>
        <dbReference type="RuleBase" id="RU003567"/>
    </source>
</evidence>
<comment type="caution">
    <text evidence="8">The sequence shown here is derived from an EMBL/GenBank/DDBJ whole genome shotgun (WGS) entry which is preliminary data.</text>
</comment>
<accession>A0ABT3CMI9</accession>
<proteinExistence type="inferred from homology"/>
<reference evidence="8 9" key="1">
    <citation type="journal article" date="2022" name="BMC Genomics">
        <title>Comparative genome analysis of mycobacteria focusing on tRNA and non-coding RNA.</title>
        <authorList>
            <person name="Behra P.R.K."/>
            <person name="Pettersson B.M.F."/>
            <person name="Ramesh M."/>
            <person name="Das S."/>
            <person name="Dasgupta S."/>
            <person name="Kirsebom L.A."/>
        </authorList>
    </citation>
    <scope>NUCLEOTIDE SEQUENCE [LARGE SCALE GENOMIC DNA]</scope>
    <source>
        <strain evidence="8 9">DSM 44078</strain>
    </source>
</reference>
<evidence type="ECO:0000256" key="2">
    <source>
        <dbReference type="ARBA" id="ARBA00022490"/>
    </source>
</evidence>
<keyword evidence="9" id="KW-1185">Reference proteome</keyword>
<evidence type="ECO:0000313" key="9">
    <source>
        <dbReference type="Proteomes" id="UP001526201"/>
    </source>
</evidence>
<dbReference type="Pfam" id="PF00574">
    <property type="entry name" value="CLP_protease"/>
    <property type="match status" value="1"/>
</dbReference>
<evidence type="ECO:0000256" key="1">
    <source>
        <dbReference type="ARBA" id="ARBA00007039"/>
    </source>
</evidence>
<keyword evidence="3 8" id="KW-0645">Protease</keyword>
<dbReference type="PANTHER" id="PTHR10381:SF70">
    <property type="entry name" value="ATP-DEPENDENT CLP PROTEASE PROTEOLYTIC SUBUNIT"/>
    <property type="match status" value="1"/>
</dbReference>
<keyword evidence="5" id="KW-0720">Serine protease</keyword>
<gene>
    <name evidence="8" type="ORF">H7J73_32175</name>
</gene>
<dbReference type="Proteomes" id="UP001526201">
    <property type="component" value="Unassembled WGS sequence"/>
</dbReference>
<comment type="similarity">
    <text evidence="1 6">Belongs to the peptidase S14 family.</text>
</comment>
<dbReference type="RefSeq" id="WP_264071962.1">
    <property type="nucleotide sequence ID" value="NZ_JACKTY010000051.1"/>
</dbReference>
<feature type="region of interest" description="Disordered" evidence="7">
    <location>
        <begin position="428"/>
        <end position="461"/>
    </location>
</feature>
<organism evidence="8 9">
    <name type="scientific">Mycolicibacterium komossense</name>
    <dbReference type="NCBI Taxonomy" id="1779"/>
    <lineage>
        <taxon>Bacteria</taxon>
        <taxon>Bacillati</taxon>
        <taxon>Actinomycetota</taxon>
        <taxon>Actinomycetes</taxon>
        <taxon>Mycobacteriales</taxon>
        <taxon>Mycobacteriaceae</taxon>
        <taxon>Mycolicibacterium</taxon>
    </lineage>
</organism>
<dbReference type="InterPro" id="IPR029045">
    <property type="entry name" value="ClpP/crotonase-like_dom_sf"/>
</dbReference>
<dbReference type="InterPro" id="IPR023562">
    <property type="entry name" value="ClpP/TepA"/>
</dbReference>
<dbReference type="CDD" id="cd07016">
    <property type="entry name" value="S14_ClpP_1"/>
    <property type="match status" value="1"/>
</dbReference>
<dbReference type="NCBIfam" id="NF045542">
    <property type="entry name" value="Clp_rel_HeadMat"/>
    <property type="match status" value="1"/>
</dbReference>
<dbReference type="EMBL" id="JACKTY010000051">
    <property type="protein sequence ID" value="MCV7230675.1"/>
    <property type="molecule type" value="Genomic_DNA"/>
</dbReference>
<dbReference type="PRINTS" id="PR00127">
    <property type="entry name" value="CLPPROTEASEP"/>
</dbReference>
<keyword evidence="2" id="KW-0963">Cytoplasm</keyword>
<protein>
    <recommendedName>
        <fullName evidence="6">ATP-dependent Clp protease proteolytic subunit</fullName>
    </recommendedName>
</protein>
<evidence type="ECO:0000256" key="7">
    <source>
        <dbReference type="SAM" id="MobiDB-lite"/>
    </source>
</evidence>
<evidence type="ECO:0000313" key="8">
    <source>
        <dbReference type="EMBL" id="MCV7230675.1"/>
    </source>
</evidence>
<dbReference type="SUPFAM" id="SSF52096">
    <property type="entry name" value="ClpP/crotonase"/>
    <property type="match status" value="1"/>
</dbReference>
<dbReference type="GO" id="GO:0008233">
    <property type="term" value="F:peptidase activity"/>
    <property type="evidence" value="ECO:0007669"/>
    <property type="project" value="UniProtKB-KW"/>
</dbReference>
<evidence type="ECO:0000256" key="5">
    <source>
        <dbReference type="ARBA" id="ARBA00022825"/>
    </source>
</evidence>